<dbReference type="AlphaFoldDB" id="A0A392R703"/>
<keyword evidence="3" id="KW-1185">Reference proteome</keyword>
<reference evidence="2 3" key="1">
    <citation type="journal article" date="2018" name="Front. Plant Sci.">
        <title>Red Clover (Trifolium pratense) and Zigzag Clover (T. medium) - A Picture of Genomic Similarities and Differences.</title>
        <authorList>
            <person name="Dluhosova J."/>
            <person name="Istvanek J."/>
            <person name="Nedelnik J."/>
            <person name="Repkova J."/>
        </authorList>
    </citation>
    <scope>NUCLEOTIDE SEQUENCE [LARGE SCALE GENOMIC DNA]</scope>
    <source>
        <strain evidence="3">cv. 10/8</strain>
        <tissue evidence="2">Leaf</tissue>
    </source>
</reference>
<proteinExistence type="predicted"/>
<dbReference type="Proteomes" id="UP000265520">
    <property type="component" value="Unassembled WGS sequence"/>
</dbReference>
<dbReference type="EMBL" id="LXQA010190732">
    <property type="protein sequence ID" value="MCI31864.1"/>
    <property type="molecule type" value="Genomic_DNA"/>
</dbReference>
<comment type="caution">
    <text evidence="2">The sequence shown here is derived from an EMBL/GenBank/DDBJ whole genome shotgun (WGS) entry which is preliminary data.</text>
</comment>
<evidence type="ECO:0000313" key="3">
    <source>
        <dbReference type="Proteomes" id="UP000265520"/>
    </source>
</evidence>
<organism evidence="2 3">
    <name type="scientific">Trifolium medium</name>
    <dbReference type="NCBI Taxonomy" id="97028"/>
    <lineage>
        <taxon>Eukaryota</taxon>
        <taxon>Viridiplantae</taxon>
        <taxon>Streptophyta</taxon>
        <taxon>Embryophyta</taxon>
        <taxon>Tracheophyta</taxon>
        <taxon>Spermatophyta</taxon>
        <taxon>Magnoliopsida</taxon>
        <taxon>eudicotyledons</taxon>
        <taxon>Gunneridae</taxon>
        <taxon>Pentapetalae</taxon>
        <taxon>rosids</taxon>
        <taxon>fabids</taxon>
        <taxon>Fabales</taxon>
        <taxon>Fabaceae</taxon>
        <taxon>Papilionoideae</taxon>
        <taxon>50 kb inversion clade</taxon>
        <taxon>NPAAA clade</taxon>
        <taxon>Hologalegina</taxon>
        <taxon>IRL clade</taxon>
        <taxon>Trifolieae</taxon>
        <taxon>Trifolium</taxon>
    </lineage>
</organism>
<accession>A0A392R703</accession>
<feature type="non-terminal residue" evidence="2">
    <location>
        <position position="1"/>
    </location>
</feature>
<name>A0A392R703_9FABA</name>
<feature type="compositionally biased region" description="Low complexity" evidence="1">
    <location>
        <begin position="1"/>
        <end position="17"/>
    </location>
</feature>
<evidence type="ECO:0000313" key="2">
    <source>
        <dbReference type="EMBL" id="MCI31864.1"/>
    </source>
</evidence>
<sequence length="24" mass="2285">TPPAATATSAPSAAATPNPNYADQ</sequence>
<protein>
    <submittedName>
        <fullName evidence="2">Uncharacterized protein</fullName>
    </submittedName>
</protein>
<feature type="region of interest" description="Disordered" evidence="1">
    <location>
        <begin position="1"/>
        <end position="24"/>
    </location>
</feature>
<evidence type="ECO:0000256" key="1">
    <source>
        <dbReference type="SAM" id="MobiDB-lite"/>
    </source>
</evidence>